<dbReference type="Pfam" id="PF00300">
    <property type="entry name" value="His_Phos_1"/>
    <property type="match status" value="1"/>
</dbReference>
<feature type="binding site" evidence="6">
    <location>
        <position position="101"/>
    </location>
    <ligand>
        <name>substrate</name>
    </ligand>
</feature>
<dbReference type="EMBL" id="RQYS01000052">
    <property type="protein sequence ID" value="RRD59156.1"/>
    <property type="molecule type" value="Genomic_DNA"/>
</dbReference>
<dbReference type="InterPro" id="IPR005952">
    <property type="entry name" value="Phosphogly_mut1"/>
</dbReference>
<dbReference type="GO" id="GO:0006096">
    <property type="term" value="P:glycolytic process"/>
    <property type="evidence" value="ECO:0007669"/>
    <property type="project" value="UniProtKB-KW"/>
</dbReference>
<dbReference type="GO" id="GO:0016301">
    <property type="term" value="F:kinase activity"/>
    <property type="evidence" value="ECO:0007669"/>
    <property type="project" value="UniProtKB-KW"/>
</dbReference>
<dbReference type="CDD" id="cd07067">
    <property type="entry name" value="HP_PGM_like"/>
    <property type="match status" value="1"/>
</dbReference>
<dbReference type="EC" id="5.4.2.11" evidence="2"/>
<comment type="similarity">
    <text evidence="1">Belongs to the phosphoglycerate mutase family. BPG-dependent PGAM subfamily.</text>
</comment>
<reference evidence="8 9" key="1">
    <citation type="submission" date="2018-11" db="EMBL/GenBank/DDBJ databases">
        <title>Genomes From Bacteria Associated with the Canine Oral Cavity: a Test Case for Automated Genome-Based Taxonomic Assignment.</title>
        <authorList>
            <person name="Coil D.A."/>
            <person name="Jospin G."/>
            <person name="Darling A.E."/>
            <person name="Wallis C."/>
            <person name="Davis I.J."/>
            <person name="Harris S."/>
            <person name="Eisen J.A."/>
            <person name="Holcombe L.J."/>
            <person name="O'Flynn C."/>
        </authorList>
    </citation>
    <scope>NUCLEOTIDE SEQUENCE [LARGE SCALE GENOMIC DNA]</scope>
    <source>
        <strain evidence="8 9">OH2617_COT-023</strain>
    </source>
</reference>
<feature type="chain" id="PRO_5018033631" description="phosphoglycerate mutase (2,3-diphosphoglycerate-dependent)" evidence="7">
    <location>
        <begin position="25"/>
        <end position="233"/>
    </location>
</feature>
<keyword evidence="5" id="KW-0413">Isomerase</keyword>
<name>A0A3P1XM28_TANFO</name>
<evidence type="ECO:0000256" key="6">
    <source>
        <dbReference type="PIRSR" id="PIRSR613078-2"/>
    </source>
</evidence>
<accession>A0A3P1XM28</accession>
<comment type="caution">
    <text evidence="8">The sequence shown here is derived from an EMBL/GenBank/DDBJ whole genome shotgun (WGS) entry which is preliminary data.</text>
</comment>
<keyword evidence="4" id="KW-0324">Glycolysis</keyword>
<feature type="signal peptide" evidence="7">
    <location>
        <begin position="1"/>
        <end position="24"/>
    </location>
</feature>
<evidence type="ECO:0000256" key="1">
    <source>
        <dbReference type="ARBA" id="ARBA00006717"/>
    </source>
</evidence>
<dbReference type="SUPFAM" id="SSF53254">
    <property type="entry name" value="Phosphoglycerate mutase-like"/>
    <property type="match status" value="1"/>
</dbReference>
<dbReference type="Gene3D" id="3.40.50.1240">
    <property type="entry name" value="Phosphoglycerate mutase-like"/>
    <property type="match status" value="2"/>
</dbReference>
<dbReference type="GO" id="GO:0006094">
    <property type="term" value="P:gluconeogenesis"/>
    <property type="evidence" value="ECO:0007669"/>
    <property type="project" value="UniProtKB-KW"/>
</dbReference>
<dbReference type="OrthoDB" id="9782128at2"/>
<keyword evidence="3" id="KW-0312">Gluconeogenesis</keyword>
<dbReference type="AlphaFoldDB" id="A0A3P1XM28"/>
<evidence type="ECO:0000256" key="5">
    <source>
        <dbReference type="ARBA" id="ARBA00023235"/>
    </source>
</evidence>
<organism evidence="8 9">
    <name type="scientific">Tannerella forsythia</name>
    <name type="common">Bacteroides forsythus</name>
    <dbReference type="NCBI Taxonomy" id="28112"/>
    <lineage>
        <taxon>Bacteria</taxon>
        <taxon>Pseudomonadati</taxon>
        <taxon>Bacteroidota</taxon>
        <taxon>Bacteroidia</taxon>
        <taxon>Bacteroidales</taxon>
        <taxon>Tannerellaceae</taxon>
        <taxon>Tannerella</taxon>
    </lineage>
</organism>
<evidence type="ECO:0000313" key="8">
    <source>
        <dbReference type="EMBL" id="RRD59156.1"/>
    </source>
</evidence>
<dbReference type="GO" id="GO:0004619">
    <property type="term" value="F:phosphoglycerate mutase activity"/>
    <property type="evidence" value="ECO:0007669"/>
    <property type="project" value="UniProtKB-EC"/>
</dbReference>
<protein>
    <recommendedName>
        <fullName evidence="2">phosphoglycerate mutase (2,3-diphosphoglycerate-dependent)</fullName>
        <ecNumber evidence="2">5.4.2.11</ecNumber>
    </recommendedName>
</protein>
<dbReference type="PANTHER" id="PTHR11931">
    <property type="entry name" value="PHOSPHOGLYCERATE MUTASE"/>
    <property type="match status" value="1"/>
</dbReference>
<keyword evidence="8" id="KW-0418">Kinase</keyword>
<dbReference type="Proteomes" id="UP000278609">
    <property type="component" value="Unassembled WGS sequence"/>
</dbReference>
<sequence>MKKIILPIVLLIVQLFLQSAAVNAEDSQITEKNKNRNSGEDTMNLILLCHEEICAESEGRLMNSETDDLSPEGIEAAKLAGKNLKENGYSFDMIYTSHLKRAHTVAAYILKEVDKTQIPQHESSVLYTKIDNNTEEENIFAIPELRPVIEKINFYLKHDILQNIKAGKNILVVTDKNTIRVFLKYLLNMSDEEIMQTYIPADNSFLFTMDKNLDIETAGFPIWPFPPEKIDWF</sequence>
<keyword evidence="7" id="KW-0732">Signal</keyword>
<proteinExistence type="inferred from homology"/>
<dbReference type="RefSeq" id="WP_124752300.1">
    <property type="nucleotide sequence ID" value="NZ_RQYS01000052.1"/>
</dbReference>
<dbReference type="InterPro" id="IPR029033">
    <property type="entry name" value="His_PPase_superfam"/>
</dbReference>
<evidence type="ECO:0000256" key="2">
    <source>
        <dbReference type="ARBA" id="ARBA00012028"/>
    </source>
</evidence>
<evidence type="ECO:0000313" key="9">
    <source>
        <dbReference type="Proteomes" id="UP000278609"/>
    </source>
</evidence>
<evidence type="ECO:0000256" key="3">
    <source>
        <dbReference type="ARBA" id="ARBA00022432"/>
    </source>
</evidence>
<gene>
    <name evidence="8" type="ORF">EII40_11105</name>
</gene>
<dbReference type="InterPro" id="IPR013078">
    <property type="entry name" value="His_Pase_superF_clade-1"/>
</dbReference>
<keyword evidence="8" id="KW-0808">Transferase</keyword>
<evidence type="ECO:0000256" key="4">
    <source>
        <dbReference type="ARBA" id="ARBA00023152"/>
    </source>
</evidence>
<evidence type="ECO:0000256" key="7">
    <source>
        <dbReference type="SAM" id="SignalP"/>
    </source>
</evidence>